<dbReference type="OrthoDB" id="407658at2759"/>
<reference evidence="4" key="1">
    <citation type="journal article" date="2020" name="Stud. Mycol.">
        <title>101 Dothideomycetes genomes: a test case for predicting lifestyles and emergence of pathogens.</title>
        <authorList>
            <person name="Haridas S."/>
            <person name="Albert R."/>
            <person name="Binder M."/>
            <person name="Bloem J."/>
            <person name="Labutti K."/>
            <person name="Salamov A."/>
            <person name="Andreopoulos B."/>
            <person name="Baker S."/>
            <person name="Barry K."/>
            <person name="Bills G."/>
            <person name="Bluhm B."/>
            <person name="Cannon C."/>
            <person name="Castanera R."/>
            <person name="Culley D."/>
            <person name="Daum C."/>
            <person name="Ezra D."/>
            <person name="Gonzalez J."/>
            <person name="Henrissat B."/>
            <person name="Kuo A."/>
            <person name="Liang C."/>
            <person name="Lipzen A."/>
            <person name="Lutzoni F."/>
            <person name="Magnuson J."/>
            <person name="Mondo S."/>
            <person name="Nolan M."/>
            <person name="Ohm R."/>
            <person name="Pangilinan J."/>
            <person name="Park H.-J."/>
            <person name="Ramirez L."/>
            <person name="Alfaro M."/>
            <person name="Sun H."/>
            <person name="Tritt A."/>
            <person name="Yoshinaga Y."/>
            <person name="Zwiers L.-H."/>
            <person name="Turgeon B."/>
            <person name="Goodwin S."/>
            <person name="Spatafora J."/>
            <person name="Crous P."/>
            <person name="Grigoriev I."/>
        </authorList>
    </citation>
    <scope>NUCLEOTIDE SEQUENCE</scope>
    <source>
        <strain evidence="4">CBS 101060</strain>
    </source>
</reference>
<dbReference type="PANTHER" id="PTHR31306:SF8">
    <property type="entry name" value="GLYCOSYLTRANSFERASE FAMILY 34 PROTEIN"/>
    <property type="match status" value="1"/>
</dbReference>
<protein>
    <submittedName>
        <fullName evidence="4">Glycosyltransferase family 34 protein</fullName>
    </submittedName>
</protein>
<evidence type="ECO:0000256" key="2">
    <source>
        <dbReference type="ARBA" id="ARBA00022676"/>
    </source>
</evidence>
<dbReference type="PANTHER" id="PTHR31306">
    <property type="entry name" value="ALPHA-1,6-MANNOSYLTRANSFERASE MNN11-RELATED"/>
    <property type="match status" value="1"/>
</dbReference>
<dbReference type="InterPro" id="IPR029044">
    <property type="entry name" value="Nucleotide-diphossugar_trans"/>
</dbReference>
<dbReference type="InterPro" id="IPR008630">
    <property type="entry name" value="Glyco_trans_34"/>
</dbReference>
<evidence type="ECO:0000313" key="4">
    <source>
        <dbReference type="EMBL" id="KAF2838866.1"/>
    </source>
</evidence>
<keyword evidence="2" id="KW-0328">Glycosyltransferase</keyword>
<dbReference type="AlphaFoldDB" id="A0A9P4SA77"/>
<keyword evidence="5" id="KW-1185">Reference proteome</keyword>
<evidence type="ECO:0000256" key="3">
    <source>
        <dbReference type="ARBA" id="ARBA00022679"/>
    </source>
</evidence>
<dbReference type="GO" id="GO:0000139">
    <property type="term" value="C:Golgi membrane"/>
    <property type="evidence" value="ECO:0007669"/>
    <property type="project" value="TreeGrafter"/>
</dbReference>
<evidence type="ECO:0000313" key="5">
    <source>
        <dbReference type="Proteomes" id="UP000799429"/>
    </source>
</evidence>
<dbReference type="GO" id="GO:0006487">
    <property type="term" value="P:protein N-linked glycosylation"/>
    <property type="evidence" value="ECO:0007669"/>
    <property type="project" value="TreeGrafter"/>
</dbReference>
<evidence type="ECO:0000256" key="1">
    <source>
        <dbReference type="ARBA" id="ARBA00005664"/>
    </source>
</evidence>
<dbReference type="Gene3D" id="3.90.550.10">
    <property type="entry name" value="Spore Coat Polysaccharide Biosynthesis Protein SpsA, Chain A"/>
    <property type="match status" value="1"/>
</dbReference>
<dbReference type="Proteomes" id="UP000799429">
    <property type="component" value="Unassembled WGS sequence"/>
</dbReference>
<sequence length="359" mass="41284">MGVIALWTYLRAQSNSADIIIPDQSKPEIPVNLQQPVVEDEPVVENTPVHENQEPPVSADTEVIEVATTSSVAEAAVSTPTTQPVVGKITISFGGPDPCYDRAIESHNLHNQIHGYPEFVLRERLLSGLWSKHAYILHIITEELAKPEDQRLQWVWWFDRDTVITNPLMPLEAFIPPQADFSHIYLLATNDRHGLNNGVFMLRVNDWALKLFAHALAFHHFRPDVDLKYTEQSAMEEMLKVPWYKRSTVIVPQRWFNAYPPPEEQGARLKPNHARPGSLLIHFASNRDGLRPERMGRWMDVVDQRTERLEVPYNETGYPDEIEEFWARLRAGEDELKVGEDIGKSEWESVMKEREEKGR</sequence>
<gene>
    <name evidence="4" type="ORF">M501DRAFT_935424</name>
</gene>
<proteinExistence type="inferred from homology"/>
<dbReference type="Pfam" id="PF05637">
    <property type="entry name" value="Glyco_transf_34"/>
    <property type="match status" value="1"/>
</dbReference>
<dbReference type="GO" id="GO:0016757">
    <property type="term" value="F:glycosyltransferase activity"/>
    <property type="evidence" value="ECO:0007669"/>
    <property type="project" value="UniProtKB-KW"/>
</dbReference>
<keyword evidence="3" id="KW-0808">Transferase</keyword>
<accession>A0A9P4SA77</accession>
<organism evidence="4 5">
    <name type="scientific">Patellaria atrata CBS 101060</name>
    <dbReference type="NCBI Taxonomy" id="1346257"/>
    <lineage>
        <taxon>Eukaryota</taxon>
        <taxon>Fungi</taxon>
        <taxon>Dikarya</taxon>
        <taxon>Ascomycota</taxon>
        <taxon>Pezizomycotina</taxon>
        <taxon>Dothideomycetes</taxon>
        <taxon>Dothideomycetes incertae sedis</taxon>
        <taxon>Patellariales</taxon>
        <taxon>Patellariaceae</taxon>
        <taxon>Patellaria</taxon>
    </lineage>
</organism>
<name>A0A9P4SA77_9PEZI</name>
<dbReference type="EMBL" id="MU006096">
    <property type="protein sequence ID" value="KAF2838866.1"/>
    <property type="molecule type" value="Genomic_DNA"/>
</dbReference>
<comment type="similarity">
    <text evidence="1">Belongs to the glycosyltransferase 34 family.</text>
</comment>
<comment type="caution">
    <text evidence="4">The sequence shown here is derived from an EMBL/GenBank/DDBJ whole genome shotgun (WGS) entry which is preliminary data.</text>
</comment>